<reference evidence="1 2" key="1">
    <citation type="journal article" date="2019" name="Int. J. Syst. Evol. Microbiol.">
        <title>The Global Catalogue of Microorganisms (GCM) 10K type strain sequencing project: providing services to taxonomists for standard genome sequencing and annotation.</title>
        <authorList>
            <consortium name="The Broad Institute Genomics Platform"/>
            <consortium name="The Broad Institute Genome Sequencing Center for Infectious Disease"/>
            <person name="Wu L."/>
            <person name="Ma J."/>
        </authorList>
    </citation>
    <scope>NUCLEOTIDE SEQUENCE [LARGE SCALE GENOMIC DNA]</scope>
    <source>
        <strain evidence="1 2">JCM 4565</strain>
    </source>
</reference>
<dbReference type="Proteomes" id="UP001500063">
    <property type="component" value="Unassembled WGS sequence"/>
</dbReference>
<proteinExistence type="predicted"/>
<evidence type="ECO:0000313" key="1">
    <source>
        <dbReference type="EMBL" id="GAA0382075.1"/>
    </source>
</evidence>
<sequence length="263" mass="28230">MSAAAKGAMAVGPAPGLAAPLSVDSGSGTRAMAGEGEGRATFLRCASGSAIVAMTDAERAALWRQRLHEAEAGLTRLLVARGAGVDLKTWFGLQAEVFADLPPSSTDEPAEWQRIFFRGQALMERFLVSRYGEDVLADWAASNAEVHRTVEPDRDGGAADPIRRITRQAELYGSEYELDVPQDPELAATASVTITHCAIWDYREKARSSGVRLTLASPCTYCTKSMSANVRAKGYQVSYQLHQDGSGHGCHWRATAPDTAQEA</sequence>
<name>A0ABN0Y3M5_9ACTN</name>
<dbReference type="EMBL" id="BAAABW010000044">
    <property type="protein sequence ID" value="GAA0382075.1"/>
    <property type="molecule type" value="Genomic_DNA"/>
</dbReference>
<accession>A0ABN0Y3M5</accession>
<keyword evidence="2" id="KW-1185">Reference proteome</keyword>
<protein>
    <submittedName>
        <fullName evidence="1">Uncharacterized protein</fullName>
    </submittedName>
</protein>
<comment type="caution">
    <text evidence="1">The sequence shown here is derived from an EMBL/GenBank/DDBJ whole genome shotgun (WGS) entry which is preliminary data.</text>
</comment>
<organism evidence="1 2">
    <name type="scientific">Streptomyces blastmyceticus</name>
    <dbReference type="NCBI Taxonomy" id="68180"/>
    <lineage>
        <taxon>Bacteria</taxon>
        <taxon>Bacillati</taxon>
        <taxon>Actinomycetota</taxon>
        <taxon>Actinomycetes</taxon>
        <taxon>Kitasatosporales</taxon>
        <taxon>Streptomycetaceae</taxon>
        <taxon>Streptomyces</taxon>
    </lineage>
</organism>
<evidence type="ECO:0000313" key="2">
    <source>
        <dbReference type="Proteomes" id="UP001500063"/>
    </source>
</evidence>
<gene>
    <name evidence="1" type="ORF">GCM10010319_70650</name>
</gene>
<dbReference type="RefSeq" id="WP_344124579.1">
    <property type="nucleotide sequence ID" value="NZ_BAAABW010000044.1"/>
</dbReference>